<accession>A0AA39MPF6</accession>
<evidence type="ECO:0000313" key="4">
    <source>
        <dbReference type="Proteomes" id="UP001175211"/>
    </source>
</evidence>
<name>A0AA39MPF6_ARMTA</name>
<keyword evidence="4" id="KW-1185">Reference proteome</keyword>
<keyword evidence="2" id="KW-0732">Signal</keyword>
<comment type="caution">
    <text evidence="3">The sequence shown here is derived from an EMBL/GenBank/DDBJ whole genome shotgun (WGS) entry which is preliminary data.</text>
</comment>
<dbReference type="AlphaFoldDB" id="A0AA39MPF6"/>
<sequence length="133" mass="14810">MSACYFRCQCIPFILRKLSFLVLYSCTVVLAKPEKNRQSNLGHTHTHTPSIINMPQAAEPDPPLVKGKHRHIETERHRLGVQQAAEEPTSSVSSLPSSIRRATKKARNTVKKAGSAVKKLTRRKKTATSVQPV</sequence>
<evidence type="ECO:0008006" key="5">
    <source>
        <dbReference type="Google" id="ProtNLM"/>
    </source>
</evidence>
<gene>
    <name evidence="3" type="ORF">EV420DRAFT_1085869</name>
</gene>
<proteinExistence type="predicted"/>
<feature type="signal peptide" evidence="2">
    <location>
        <begin position="1"/>
        <end position="31"/>
    </location>
</feature>
<evidence type="ECO:0000313" key="3">
    <source>
        <dbReference type="EMBL" id="KAK0441797.1"/>
    </source>
</evidence>
<feature type="chain" id="PRO_5041461288" description="Secreted protein" evidence="2">
    <location>
        <begin position="32"/>
        <end position="133"/>
    </location>
</feature>
<feature type="compositionally biased region" description="Basic residues" evidence="1">
    <location>
        <begin position="101"/>
        <end position="110"/>
    </location>
</feature>
<protein>
    <recommendedName>
        <fullName evidence="5">Secreted protein</fullName>
    </recommendedName>
</protein>
<dbReference type="EMBL" id="JAUEPS010000067">
    <property type="protein sequence ID" value="KAK0441797.1"/>
    <property type="molecule type" value="Genomic_DNA"/>
</dbReference>
<reference evidence="3" key="1">
    <citation type="submission" date="2023-06" db="EMBL/GenBank/DDBJ databases">
        <authorList>
            <consortium name="Lawrence Berkeley National Laboratory"/>
            <person name="Ahrendt S."/>
            <person name="Sahu N."/>
            <person name="Indic B."/>
            <person name="Wong-Bajracharya J."/>
            <person name="Merenyi Z."/>
            <person name="Ke H.-M."/>
            <person name="Monk M."/>
            <person name="Kocsube S."/>
            <person name="Drula E."/>
            <person name="Lipzen A."/>
            <person name="Balint B."/>
            <person name="Henrissat B."/>
            <person name="Andreopoulos B."/>
            <person name="Martin F.M."/>
            <person name="Harder C.B."/>
            <person name="Rigling D."/>
            <person name="Ford K.L."/>
            <person name="Foster G.D."/>
            <person name="Pangilinan J."/>
            <person name="Papanicolaou A."/>
            <person name="Barry K."/>
            <person name="LaButti K."/>
            <person name="Viragh M."/>
            <person name="Koriabine M."/>
            <person name="Yan M."/>
            <person name="Riley R."/>
            <person name="Champramary S."/>
            <person name="Plett K.L."/>
            <person name="Tsai I.J."/>
            <person name="Slot J."/>
            <person name="Sipos G."/>
            <person name="Plett J."/>
            <person name="Nagy L.G."/>
            <person name="Grigoriev I.V."/>
        </authorList>
    </citation>
    <scope>NUCLEOTIDE SEQUENCE</scope>
    <source>
        <strain evidence="3">CCBAS 213</strain>
    </source>
</reference>
<dbReference type="Proteomes" id="UP001175211">
    <property type="component" value="Unassembled WGS sequence"/>
</dbReference>
<feature type="region of interest" description="Disordered" evidence="1">
    <location>
        <begin position="35"/>
        <end position="66"/>
    </location>
</feature>
<dbReference type="RefSeq" id="XP_060324136.1">
    <property type="nucleotide sequence ID" value="XM_060465757.1"/>
</dbReference>
<feature type="region of interest" description="Disordered" evidence="1">
    <location>
        <begin position="79"/>
        <end position="133"/>
    </location>
</feature>
<organism evidence="3 4">
    <name type="scientific">Armillaria tabescens</name>
    <name type="common">Ringless honey mushroom</name>
    <name type="synonym">Agaricus tabescens</name>
    <dbReference type="NCBI Taxonomy" id="1929756"/>
    <lineage>
        <taxon>Eukaryota</taxon>
        <taxon>Fungi</taxon>
        <taxon>Dikarya</taxon>
        <taxon>Basidiomycota</taxon>
        <taxon>Agaricomycotina</taxon>
        <taxon>Agaricomycetes</taxon>
        <taxon>Agaricomycetidae</taxon>
        <taxon>Agaricales</taxon>
        <taxon>Marasmiineae</taxon>
        <taxon>Physalacriaceae</taxon>
        <taxon>Desarmillaria</taxon>
    </lineage>
</organism>
<feature type="compositionally biased region" description="Polar residues" evidence="1">
    <location>
        <begin position="38"/>
        <end position="53"/>
    </location>
</feature>
<evidence type="ECO:0000256" key="1">
    <source>
        <dbReference type="SAM" id="MobiDB-lite"/>
    </source>
</evidence>
<evidence type="ECO:0000256" key="2">
    <source>
        <dbReference type="SAM" id="SignalP"/>
    </source>
</evidence>
<dbReference type="GeneID" id="85349305"/>